<dbReference type="FunCoup" id="D8U7S7">
    <property type="interactions" value="14"/>
</dbReference>
<dbReference type="RefSeq" id="XP_002954741.1">
    <property type="nucleotide sequence ID" value="XM_002954695.1"/>
</dbReference>
<evidence type="ECO:0000313" key="2">
    <source>
        <dbReference type="EMBL" id="EFJ44147.1"/>
    </source>
</evidence>
<dbReference type="SUPFAM" id="SSF53474">
    <property type="entry name" value="alpha/beta-Hydrolases"/>
    <property type="match status" value="1"/>
</dbReference>
<dbReference type="GO" id="GO:0047746">
    <property type="term" value="F:chlorophyllase activity"/>
    <property type="evidence" value="ECO:0007669"/>
    <property type="project" value="TreeGrafter"/>
</dbReference>
<evidence type="ECO:0000313" key="3">
    <source>
        <dbReference type="Proteomes" id="UP000001058"/>
    </source>
</evidence>
<evidence type="ECO:0008006" key="4">
    <source>
        <dbReference type="Google" id="ProtNLM"/>
    </source>
</evidence>
<dbReference type="InParanoid" id="D8U7S7"/>
<dbReference type="Gene3D" id="3.40.50.1820">
    <property type="entry name" value="alpha/beta hydrolase"/>
    <property type="match status" value="1"/>
</dbReference>
<dbReference type="EMBL" id="GL378366">
    <property type="protein sequence ID" value="EFJ44147.1"/>
    <property type="molecule type" value="Genomic_DNA"/>
</dbReference>
<keyword evidence="3" id="KW-1185">Reference proteome</keyword>
<feature type="signal peptide" evidence="1">
    <location>
        <begin position="1"/>
        <end position="31"/>
    </location>
</feature>
<dbReference type="STRING" id="3068.D8U7S7"/>
<organism evidence="3">
    <name type="scientific">Volvox carteri f. nagariensis</name>
    <dbReference type="NCBI Taxonomy" id="3068"/>
    <lineage>
        <taxon>Eukaryota</taxon>
        <taxon>Viridiplantae</taxon>
        <taxon>Chlorophyta</taxon>
        <taxon>core chlorophytes</taxon>
        <taxon>Chlorophyceae</taxon>
        <taxon>CS clade</taxon>
        <taxon>Chlamydomonadales</taxon>
        <taxon>Volvocaceae</taxon>
        <taxon>Volvox</taxon>
    </lineage>
</organism>
<gene>
    <name evidence="2" type="ORF">VOLCADRAFT_95617</name>
</gene>
<dbReference type="Proteomes" id="UP000001058">
    <property type="component" value="Unassembled WGS sequence"/>
</dbReference>
<protein>
    <recommendedName>
        <fullName evidence="4">Chlorophyllase</fullName>
    </recommendedName>
</protein>
<reference evidence="2 3" key="1">
    <citation type="journal article" date="2010" name="Science">
        <title>Genomic analysis of organismal complexity in the multicellular green alga Volvox carteri.</title>
        <authorList>
            <person name="Prochnik S.E."/>
            <person name="Umen J."/>
            <person name="Nedelcu A.M."/>
            <person name="Hallmann A."/>
            <person name="Miller S.M."/>
            <person name="Nishii I."/>
            <person name="Ferris P."/>
            <person name="Kuo A."/>
            <person name="Mitros T."/>
            <person name="Fritz-Laylin L.K."/>
            <person name="Hellsten U."/>
            <person name="Chapman J."/>
            <person name="Simakov O."/>
            <person name="Rensing S.A."/>
            <person name="Terry A."/>
            <person name="Pangilinan J."/>
            <person name="Kapitonov V."/>
            <person name="Jurka J."/>
            <person name="Salamov A."/>
            <person name="Shapiro H."/>
            <person name="Schmutz J."/>
            <person name="Grimwood J."/>
            <person name="Lindquist E."/>
            <person name="Lucas S."/>
            <person name="Grigoriev I.V."/>
            <person name="Schmitt R."/>
            <person name="Kirk D."/>
            <person name="Rokhsar D.S."/>
        </authorList>
    </citation>
    <scope>NUCLEOTIDE SEQUENCE [LARGE SCALE GENOMIC DNA]</scope>
    <source>
        <strain evidence="3">f. Nagariensis / Eve</strain>
    </source>
</reference>
<dbReference type="ESTHER" id="volca-d8u7s7">
    <property type="family name" value="Chlorophyllase_Plant"/>
</dbReference>
<dbReference type="InterPro" id="IPR017395">
    <property type="entry name" value="Chlorophyllase-like"/>
</dbReference>
<evidence type="ECO:0000256" key="1">
    <source>
        <dbReference type="SAM" id="SignalP"/>
    </source>
</evidence>
<keyword evidence="1" id="KW-0732">Signal</keyword>
<dbReference type="AlphaFoldDB" id="D8U7S7"/>
<dbReference type="GeneID" id="9621468"/>
<sequence length="366" mass="39461">MIRAKQRQRLQAAARALLVLVILLPLRGVATSRALAALSMPEMAGGGREFTQMGPYSVSSCGTRVDLASPSVPCKASWYADIVSHVASWGYVVLQYDGDWNASLALGERGEVAYLDPLLEWLEDKAPSVAGCADLKGAVNFTRSAVMGHSRGGKMAALLYAIEPTNLTNIVTAVLLDPVDCAGLEGSRYPSAIAKLVGLGQQNNNFISCGDTIPQHGRSNLSAAIIGAGYHVGRCNPQGSNYQSFFDAFSTNSLNILLKEAGHMQFAQSDDPNYVEFAKICGGNGNITNEVCMPTRARMSLRLAELIPVCMRARYKNLLSGFHTIVAFLIFFKAFNVREVYNIFYLCLLPFNGLAAAATKCTTIID</sequence>
<proteinExistence type="predicted"/>
<dbReference type="InterPro" id="IPR029058">
    <property type="entry name" value="AB_hydrolase_fold"/>
</dbReference>
<dbReference type="PANTHER" id="PTHR33428:SF14">
    <property type="entry name" value="CARBOXYLESTERASE TYPE B DOMAIN-CONTAINING PROTEIN"/>
    <property type="match status" value="1"/>
</dbReference>
<dbReference type="Pfam" id="PF07224">
    <property type="entry name" value="Chlorophyllase"/>
    <property type="match status" value="1"/>
</dbReference>
<feature type="chain" id="PRO_5003124238" description="Chlorophyllase" evidence="1">
    <location>
        <begin position="32"/>
        <end position="366"/>
    </location>
</feature>
<dbReference type="KEGG" id="vcn:VOLCADRAFT_95617"/>
<dbReference type="GO" id="GO:0015996">
    <property type="term" value="P:chlorophyll catabolic process"/>
    <property type="evidence" value="ECO:0007669"/>
    <property type="project" value="TreeGrafter"/>
</dbReference>
<dbReference type="OrthoDB" id="508050at2759"/>
<name>D8U7S7_VOLCA</name>
<dbReference type="PANTHER" id="PTHR33428">
    <property type="entry name" value="CHLOROPHYLLASE-2, CHLOROPLASTIC"/>
    <property type="match status" value="1"/>
</dbReference>
<accession>D8U7S7</accession>